<dbReference type="Gene3D" id="3.10.450.50">
    <property type="match status" value="1"/>
</dbReference>
<organism evidence="2 3">
    <name type="scientific">Bacillus altitudinis</name>
    <dbReference type="NCBI Taxonomy" id="293387"/>
    <lineage>
        <taxon>Bacteria</taxon>
        <taxon>Bacillati</taxon>
        <taxon>Bacillota</taxon>
        <taxon>Bacilli</taxon>
        <taxon>Bacillales</taxon>
        <taxon>Bacillaceae</taxon>
        <taxon>Bacillus</taxon>
    </lineage>
</organism>
<sequence length="125" mass="14615">MMEVLDTYFRRYDEAGKGQEQMNELLALFSDDVMIVLNGVEKPGIQAFTQFLNTFFHVHEDIKHMWDGWVKREDGKYETNWAVCGKLTDGRVYTAEGIDIAELDDQGKIVYLENVPKNPELFQRY</sequence>
<proteinExistence type="predicted"/>
<evidence type="ECO:0000313" key="3">
    <source>
        <dbReference type="Proteomes" id="UP000433089"/>
    </source>
</evidence>
<name>A0A653XQF0_BACAB</name>
<dbReference type="Pfam" id="PF12680">
    <property type="entry name" value="SnoaL_2"/>
    <property type="match status" value="1"/>
</dbReference>
<dbReference type="SUPFAM" id="SSF54427">
    <property type="entry name" value="NTF2-like"/>
    <property type="match status" value="1"/>
</dbReference>
<reference evidence="2 3" key="1">
    <citation type="submission" date="2019-10" db="EMBL/GenBank/DDBJ databases">
        <authorList>
            <person name="Karimi E."/>
        </authorList>
    </citation>
    <scope>NUCLEOTIDE SEQUENCE [LARGE SCALE GENOMIC DNA]</scope>
    <source>
        <strain evidence="2">Bacillus sp. 348</strain>
    </source>
</reference>
<accession>A0A653XQF0</accession>
<dbReference type="EMBL" id="CABWLH010000010">
    <property type="protein sequence ID" value="VXC32177.1"/>
    <property type="molecule type" value="Genomic_DNA"/>
</dbReference>
<dbReference type="InterPro" id="IPR032710">
    <property type="entry name" value="NTF2-like_dom_sf"/>
</dbReference>
<dbReference type="Proteomes" id="UP000433089">
    <property type="component" value="Unassembled WGS sequence"/>
</dbReference>
<evidence type="ECO:0000313" key="2">
    <source>
        <dbReference type="EMBL" id="VXC32177.1"/>
    </source>
</evidence>
<protein>
    <submittedName>
        <fullName evidence="2">Polyketide cyclase</fullName>
    </submittedName>
</protein>
<evidence type="ECO:0000259" key="1">
    <source>
        <dbReference type="Pfam" id="PF12680"/>
    </source>
</evidence>
<dbReference type="RefSeq" id="WP_228003900.1">
    <property type="nucleotide sequence ID" value="NZ_CP063360.1"/>
</dbReference>
<feature type="domain" description="SnoaL-like" evidence="1">
    <location>
        <begin position="19"/>
        <end position="111"/>
    </location>
</feature>
<dbReference type="AlphaFoldDB" id="A0A653XQF0"/>
<gene>
    <name evidence="2" type="ORF">BACI348_50864</name>
</gene>
<dbReference type="InterPro" id="IPR037401">
    <property type="entry name" value="SnoaL-like"/>
</dbReference>